<evidence type="ECO:0000313" key="4">
    <source>
        <dbReference type="EMBL" id="KAL3697919.1"/>
    </source>
</evidence>
<feature type="compositionally biased region" description="Acidic residues" evidence="2">
    <location>
        <begin position="384"/>
        <end position="397"/>
    </location>
</feature>
<gene>
    <name evidence="4" type="ORF">R1sor_011995</name>
</gene>
<feature type="compositionally biased region" description="Basic and acidic residues" evidence="2">
    <location>
        <begin position="576"/>
        <end position="592"/>
    </location>
</feature>
<dbReference type="PROSITE" id="PS50076">
    <property type="entry name" value="DNAJ_2"/>
    <property type="match status" value="1"/>
</dbReference>
<evidence type="ECO:0000259" key="3">
    <source>
        <dbReference type="PROSITE" id="PS50076"/>
    </source>
</evidence>
<dbReference type="InterPro" id="IPR001623">
    <property type="entry name" value="DnaJ_domain"/>
</dbReference>
<proteinExistence type="predicted"/>
<reference evidence="4 5" key="1">
    <citation type="submission" date="2024-09" db="EMBL/GenBank/DDBJ databases">
        <title>Chromosome-scale assembly of Riccia sorocarpa.</title>
        <authorList>
            <person name="Paukszto L."/>
        </authorList>
    </citation>
    <scope>NUCLEOTIDE SEQUENCE [LARGE SCALE GENOMIC DNA]</scope>
    <source>
        <strain evidence="4">LP-2024</strain>
        <tissue evidence="4">Aerial parts of the thallus</tissue>
    </source>
</reference>
<dbReference type="PANTHER" id="PTHR36335:SF1">
    <property type="entry name" value="CHAPERONE DNAJ-DOMAIN SUPERFAMILY PROTEIN"/>
    <property type="match status" value="1"/>
</dbReference>
<name>A0ABD3I5W2_9MARC</name>
<feature type="compositionally biased region" description="Polar residues" evidence="2">
    <location>
        <begin position="428"/>
        <end position="438"/>
    </location>
</feature>
<comment type="caution">
    <text evidence="4">The sequence shown here is derived from an EMBL/GenBank/DDBJ whole genome shotgun (WGS) entry which is preliminary data.</text>
</comment>
<feature type="coiled-coil region" evidence="1">
    <location>
        <begin position="718"/>
        <end position="773"/>
    </location>
</feature>
<dbReference type="Proteomes" id="UP001633002">
    <property type="component" value="Unassembled WGS sequence"/>
</dbReference>
<dbReference type="PANTHER" id="PTHR36335">
    <property type="entry name" value="CHAPERONE DNAJ-DOMAIN SUPERFAMILY PROTEIN"/>
    <property type="match status" value="1"/>
</dbReference>
<feature type="compositionally biased region" description="Basic and acidic residues" evidence="2">
    <location>
        <begin position="465"/>
        <end position="477"/>
    </location>
</feature>
<feature type="compositionally biased region" description="Basic and acidic residues" evidence="2">
    <location>
        <begin position="106"/>
        <end position="117"/>
    </location>
</feature>
<dbReference type="AlphaFoldDB" id="A0ABD3I5W2"/>
<feature type="compositionally biased region" description="Basic and acidic residues" evidence="2">
    <location>
        <begin position="349"/>
        <end position="366"/>
    </location>
</feature>
<keyword evidence="1" id="KW-0175">Coiled coil</keyword>
<feature type="region of interest" description="Disordered" evidence="2">
    <location>
        <begin position="349"/>
        <end position="689"/>
    </location>
</feature>
<protein>
    <recommendedName>
        <fullName evidence="3">J domain-containing protein</fullName>
    </recommendedName>
</protein>
<sequence length="852" mass="93306">MLSEFGYPPGLPGCCITSNRCCSAVPSSSTFDGFSFLGSCSGTRERAGITTGAVFSNNSHDGAAPHSRDPEARFVKGSSIGSVMTNLGYTHTAFDERERSEIRREGSREEAMGHAAKENGGWPTAKTAGTTASLKRAFHDRSEAPGRKRIHVCGSDAGAVGVRVSDDVGAKGNTKCAESNPSRQGRDAGVIKHCTHRQLEPTPEFDDVPLGEDMEITEVAVDGSAGDKAVNSHFPRAEDMSIGASRDAGNLRATEVDNAISSTPVDLTGIHMPTAASDSARLELRYEGMGNGIASSRGLDSTDDSIRELASEMHERSFLFPTRSIKSSGLGSPACSPGREALHDLASERREDDGGHEENLNKHVEELSSEDEEERSRNGRDPEDVVILEDDDSDDEDGHSGDNIQGINGRLDVGTEPVGRTPVLQNGIKLSSSRNASKFVSADAESDSDDCLIIGEMKPNQDAPRPQERNRADSEVRYDDEDDSDSEEERSDPEQSDSSDVEVAGGPQSDIQRIWEEAALRRRMGRTMKSAGSKVNGERYTTTDLDVGEGAKSEGLAESVATSAFRDSPESTAESSEARGGAERLVNLKEGRGGANLATEAEARVPWNLNLNEQINPSAAEAEDLNDSLPHVMTTDEEQTAMHNSEARHANSDHEEPLHEPHEEERVPLGNEEARQQRAGSGPDVDDGGLIAMKERLKQTSEFRQADEQEWASRQRELLRQQQEAQRLRKLRQRERLDADRKLEMERKQKQRVQELRLNQMKAEKDMDEKEQIRGRVRDTLEYQASRCPDVASLLRTLGIKVEGGNNPSEAQVNAAFKRALVKFHPDRVGDGDVRRLVEAEETFKLINRMKK</sequence>
<feature type="domain" description="J" evidence="3">
    <location>
        <begin position="793"/>
        <end position="852"/>
    </location>
</feature>
<feature type="region of interest" description="Disordered" evidence="2">
    <location>
        <begin position="106"/>
        <end position="126"/>
    </location>
</feature>
<evidence type="ECO:0000256" key="2">
    <source>
        <dbReference type="SAM" id="MobiDB-lite"/>
    </source>
</evidence>
<keyword evidence="5" id="KW-1185">Reference proteome</keyword>
<accession>A0ABD3I5W2</accession>
<dbReference type="InterPro" id="IPR036869">
    <property type="entry name" value="J_dom_sf"/>
</dbReference>
<feature type="compositionally biased region" description="Basic and acidic residues" evidence="2">
    <location>
        <begin position="645"/>
        <end position="676"/>
    </location>
</feature>
<organism evidence="4 5">
    <name type="scientific">Riccia sorocarpa</name>
    <dbReference type="NCBI Taxonomy" id="122646"/>
    <lineage>
        <taxon>Eukaryota</taxon>
        <taxon>Viridiplantae</taxon>
        <taxon>Streptophyta</taxon>
        <taxon>Embryophyta</taxon>
        <taxon>Marchantiophyta</taxon>
        <taxon>Marchantiopsida</taxon>
        <taxon>Marchantiidae</taxon>
        <taxon>Marchantiales</taxon>
        <taxon>Ricciaceae</taxon>
        <taxon>Riccia</taxon>
    </lineage>
</organism>
<evidence type="ECO:0000256" key="1">
    <source>
        <dbReference type="SAM" id="Coils"/>
    </source>
</evidence>
<evidence type="ECO:0000313" key="5">
    <source>
        <dbReference type="Proteomes" id="UP001633002"/>
    </source>
</evidence>
<dbReference type="CDD" id="cd06257">
    <property type="entry name" value="DnaJ"/>
    <property type="match status" value="1"/>
</dbReference>
<dbReference type="SUPFAM" id="SSF46565">
    <property type="entry name" value="Chaperone J-domain"/>
    <property type="match status" value="1"/>
</dbReference>
<feature type="compositionally biased region" description="Basic and acidic residues" evidence="2">
    <location>
        <begin position="374"/>
        <end position="383"/>
    </location>
</feature>
<feature type="compositionally biased region" description="Acidic residues" evidence="2">
    <location>
        <begin position="478"/>
        <end position="500"/>
    </location>
</feature>
<dbReference type="EMBL" id="JBJQOH010000002">
    <property type="protein sequence ID" value="KAL3697919.1"/>
    <property type="molecule type" value="Genomic_DNA"/>
</dbReference>